<dbReference type="Proteomes" id="UP000725649">
    <property type="component" value="Unassembled WGS sequence"/>
</dbReference>
<keyword evidence="2" id="KW-0732">Signal</keyword>
<dbReference type="PROSITE" id="PS51257">
    <property type="entry name" value="PROKAR_LIPOPROTEIN"/>
    <property type="match status" value="1"/>
</dbReference>
<protein>
    <submittedName>
        <fullName evidence="3">DUF3108 domain-containing protein</fullName>
    </submittedName>
</protein>
<evidence type="ECO:0000256" key="2">
    <source>
        <dbReference type="SAM" id="SignalP"/>
    </source>
</evidence>
<reference evidence="3" key="1">
    <citation type="submission" date="2019-04" db="EMBL/GenBank/DDBJ databases">
        <title>Evolution of Biomass-Degrading Anaerobic Consortia Revealed by Metagenomics.</title>
        <authorList>
            <person name="Peng X."/>
        </authorList>
    </citation>
    <scope>NUCLEOTIDE SEQUENCE</scope>
    <source>
        <strain evidence="3">SIG66</strain>
    </source>
</reference>
<proteinExistence type="predicted"/>
<accession>A0A928DQI1</accession>
<gene>
    <name evidence="3" type="ORF">E7027_06370</name>
</gene>
<organism evidence="3 4">
    <name type="scientific">Candidatus Avelusimicrobium gallicola</name>
    <dbReference type="NCBI Taxonomy" id="2562704"/>
    <lineage>
        <taxon>Bacteria</taxon>
        <taxon>Pseudomonadati</taxon>
        <taxon>Elusimicrobiota</taxon>
        <taxon>Elusimicrobia</taxon>
        <taxon>Elusimicrobiales</taxon>
        <taxon>Elusimicrobiaceae</taxon>
        <taxon>Candidatus Avelusimicrobium</taxon>
    </lineage>
</organism>
<name>A0A928DQI1_9BACT</name>
<dbReference type="EMBL" id="SUVG01000007">
    <property type="protein sequence ID" value="MBE6421728.1"/>
    <property type="molecule type" value="Genomic_DNA"/>
</dbReference>
<feature type="compositionally biased region" description="Low complexity" evidence="1">
    <location>
        <begin position="38"/>
        <end position="52"/>
    </location>
</feature>
<dbReference type="AlphaFoldDB" id="A0A928DQI1"/>
<feature type="region of interest" description="Disordered" evidence="1">
    <location>
        <begin position="38"/>
        <end position="102"/>
    </location>
</feature>
<feature type="signal peptide" evidence="2">
    <location>
        <begin position="1"/>
        <end position="19"/>
    </location>
</feature>
<sequence length="376" mass="42346">MNCRLFVIGLFFVFVCACASKQPQDALISPATQEQTAPIQTQTAPVQTQPVPAEKETASPVSSAVKAPETKTTVLPEAVPPKEQEVPEVSPASAPQETPEDFVKQARANQTLSAPAEDTPVFEDEELISLEGRLLSPLAYEPVSATAEQTAPWKNEELKYGLYYSFIKAGTAYIKNRGITDINGRKAYLIQTSAFSAPVIDAVYKVRDINLSWLDAQNFYSLGYAQSLREGRYKRDEWLTFDYNKNTYYGEVRKKEEPRIISGELPIKVLDMLTSLYYVRAQKLEVGKDIVFDIINREKQYPLVVKVLGKETIKTDAGKFDCIKVEPMFRGEGIFVSKGKSLQVWLTDDEYKMPIKMKVEVFIGSVYAELLEYKRN</sequence>
<dbReference type="Pfam" id="PF11306">
    <property type="entry name" value="DUF3108"/>
    <property type="match status" value="1"/>
</dbReference>
<dbReference type="InterPro" id="IPR021457">
    <property type="entry name" value="DUF3108"/>
</dbReference>
<feature type="chain" id="PRO_5037942847" evidence="2">
    <location>
        <begin position="20"/>
        <end position="376"/>
    </location>
</feature>
<evidence type="ECO:0000313" key="3">
    <source>
        <dbReference type="EMBL" id="MBE6421728.1"/>
    </source>
</evidence>
<evidence type="ECO:0000313" key="4">
    <source>
        <dbReference type="Proteomes" id="UP000725649"/>
    </source>
</evidence>
<evidence type="ECO:0000256" key="1">
    <source>
        <dbReference type="SAM" id="MobiDB-lite"/>
    </source>
</evidence>
<comment type="caution">
    <text evidence="3">The sequence shown here is derived from an EMBL/GenBank/DDBJ whole genome shotgun (WGS) entry which is preliminary data.</text>
</comment>